<dbReference type="GO" id="GO:0009982">
    <property type="term" value="F:pseudouridine synthase activity"/>
    <property type="evidence" value="ECO:0007669"/>
    <property type="project" value="InterPro"/>
</dbReference>
<organism evidence="4">
    <name type="scientific">hydrothermal vent metagenome</name>
    <dbReference type="NCBI Taxonomy" id="652676"/>
    <lineage>
        <taxon>unclassified sequences</taxon>
        <taxon>metagenomes</taxon>
        <taxon>ecological metagenomes</taxon>
    </lineage>
</organism>
<dbReference type="CDD" id="cd02869">
    <property type="entry name" value="PseudoU_synth_RluA_like"/>
    <property type="match status" value="1"/>
</dbReference>
<reference evidence="4" key="1">
    <citation type="submission" date="2016-10" db="EMBL/GenBank/DDBJ databases">
        <authorList>
            <person name="de Groot N.N."/>
        </authorList>
    </citation>
    <scope>NUCLEOTIDE SEQUENCE</scope>
</reference>
<evidence type="ECO:0000256" key="1">
    <source>
        <dbReference type="ARBA" id="ARBA00010876"/>
    </source>
</evidence>
<name>A0A1W1CI38_9ZZZZ</name>
<dbReference type="InterPro" id="IPR006224">
    <property type="entry name" value="PsdUridine_synth_RluA-like_CS"/>
</dbReference>
<dbReference type="PANTHER" id="PTHR21600">
    <property type="entry name" value="MITOCHONDRIAL RNA PSEUDOURIDINE SYNTHASE"/>
    <property type="match status" value="1"/>
</dbReference>
<dbReference type="Pfam" id="PF00849">
    <property type="entry name" value="PseudoU_synth_2"/>
    <property type="match status" value="1"/>
</dbReference>
<accession>A0A1W1CI38</accession>
<dbReference type="SUPFAM" id="SSF55120">
    <property type="entry name" value="Pseudouridine synthase"/>
    <property type="match status" value="1"/>
</dbReference>
<dbReference type="InterPro" id="IPR050188">
    <property type="entry name" value="RluA_PseudoU_synthase"/>
</dbReference>
<gene>
    <name evidence="4" type="ORF">MNB_SV-14-685</name>
</gene>
<dbReference type="EMBL" id="FPHN01000185">
    <property type="protein sequence ID" value="SFV65456.1"/>
    <property type="molecule type" value="Genomic_DNA"/>
</dbReference>
<sequence length="284" mass="32379">MAEKFNVKKDGTLLIFLFETLQGWSKKKIKERLKGSSVAVNGTITTQHNFPININDIVEVGVVQKHKKLDTLNSLEIIYQDSELIAINKPAGLLSVGTKQENKQHALAILRNQLSNRRKRVTIFPVHRLDRDTSGVLLFATSQEIREAVMKNWHRSEKVYLAIVNDIPKQSKGTINQALRLDETIYKMHVGEHPKAKKAITHYEVKESSQTRSLLEVKIETGRQHQIRAHLSWLGHAIIGDERYGTKGDKMGLHAHKLTIIHPKQKKPLSLEVDAPKEFYTLLK</sequence>
<dbReference type="PANTHER" id="PTHR21600:SF83">
    <property type="entry name" value="PSEUDOURIDYLATE SYNTHASE RPUSD4, MITOCHONDRIAL"/>
    <property type="match status" value="1"/>
</dbReference>
<dbReference type="GO" id="GO:0003723">
    <property type="term" value="F:RNA binding"/>
    <property type="evidence" value="ECO:0007669"/>
    <property type="project" value="InterPro"/>
</dbReference>
<evidence type="ECO:0000256" key="2">
    <source>
        <dbReference type="ARBA" id="ARBA00023235"/>
    </source>
</evidence>
<dbReference type="AlphaFoldDB" id="A0A1W1CI38"/>
<dbReference type="PROSITE" id="PS01129">
    <property type="entry name" value="PSI_RLU"/>
    <property type="match status" value="1"/>
</dbReference>
<keyword evidence="4" id="KW-0456">Lyase</keyword>
<evidence type="ECO:0000313" key="4">
    <source>
        <dbReference type="EMBL" id="SFV65456.1"/>
    </source>
</evidence>
<protein>
    <submittedName>
        <fullName evidence="4">tRNA pseudouridine synthase C ## tRNA Psi65</fullName>
        <ecNumber evidence="4">4.2.1.70</ecNumber>
    </submittedName>
</protein>
<keyword evidence="2" id="KW-0413">Isomerase</keyword>
<comment type="similarity">
    <text evidence="1">Belongs to the pseudouridine synthase RluA family.</text>
</comment>
<dbReference type="SUPFAM" id="SSF55174">
    <property type="entry name" value="Alpha-L RNA-binding motif"/>
    <property type="match status" value="1"/>
</dbReference>
<dbReference type="InterPro" id="IPR020103">
    <property type="entry name" value="PsdUridine_synth_cat_dom_sf"/>
</dbReference>
<evidence type="ECO:0000259" key="3">
    <source>
        <dbReference type="Pfam" id="PF00849"/>
    </source>
</evidence>
<dbReference type="PROSITE" id="PS50889">
    <property type="entry name" value="S4"/>
    <property type="match status" value="1"/>
</dbReference>
<feature type="domain" description="Pseudouridine synthase RsuA/RluA-like" evidence="3">
    <location>
        <begin position="84"/>
        <end position="232"/>
    </location>
</feature>
<dbReference type="Gene3D" id="3.30.2350.10">
    <property type="entry name" value="Pseudouridine synthase"/>
    <property type="match status" value="1"/>
</dbReference>
<dbReference type="InterPro" id="IPR006145">
    <property type="entry name" value="PsdUridine_synth_RsuA/RluA"/>
</dbReference>
<proteinExistence type="inferred from homology"/>
<dbReference type="GO" id="GO:0004730">
    <property type="term" value="F:pseudouridylate synthase activity"/>
    <property type="evidence" value="ECO:0007669"/>
    <property type="project" value="UniProtKB-EC"/>
</dbReference>
<dbReference type="EC" id="4.2.1.70" evidence="4"/>